<organism evidence="2 3">
    <name type="scientific">Enterococcus faecalis TX4248</name>
    <dbReference type="NCBI Taxonomy" id="749495"/>
    <lineage>
        <taxon>Bacteria</taxon>
        <taxon>Bacillati</taxon>
        <taxon>Bacillota</taxon>
        <taxon>Bacilli</taxon>
        <taxon>Lactobacillales</taxon>
        <taxon>Enterococcaceae</taxon>
        <taxon>Enterococcus</taxon>
    </lineage>
</organism>
<dbReference type="InterPro" id="IPR013196">
    <property type="entry name" value="HTH_11"/>
</dbReference>
<accession>A0A125W331</accession>
<evidence type="ECO:0000313" key="2">
    <source>
        <dbReference type="EMBL" id="EFM81697.1"/>
    </source>
</evidence>
<feature type="domain" description="Helix-turn-helix type 11" evidence="1">
    <location>
        <begin position="95"/>
        <end position="126"/>
    </location>
</feature>
<comment type="caution">
    <text evidence="2">The sequence shown here is derived from an EMBL/GenBank/DDBJ whole genome shotgun (WGS) entry which is preliminary data.</text>
</comment>
<evidence type="ECO:0000259" key="1">
    <source>
        <dbReference type="Pfam" id="PF08279"/>
    </source>
</evidence>
<dbReference type="AlphaFoldDB" id="A0A125W331"/>
<dbReference type="Pfam" id="PF08279">
    <property type="entry name" value="HTH_11"/>
    <property type="match status" value="1"/>
</dbReference>
<protein>
    <recommendedName>
        <fullName evidence="1">Helix-turn-helix type 11 domain-containing protein</fullName>
    </recommendedName>
</protein>
<sequence length="126" mass="14991">VDLKLCNRTDELKEIEHSNPLEEDDIKSALETYDRQYYNFTIDDIVKLTDIPIEKNKRNYRKQEIHLKGARAIQEINDPEGNWRNQEGRPSKESLVREYLEENPDHTPTEIAKNLKISRTTVYKYI</sequence>
<gene>
    <name evidence="2" type="ORF">HMPREF9498_02694</name>
</gene>
<dbReference type="EMBL" id="AEBR01000098">
    <property type="protein sequence ID" value="EFM81697.1"/>
    <property type="molecule type" value="Genomic_DNA"/>
</dbReference>
<feature type="non-terminal residue" evidence="2">
    <location>
        <position position="1"/>
    </location>
</feature>
<evidence type="ECO:0000313" key="3">
    <source>
        <dbReference type="Proteomes" id="UP000004846"/>
    </source>
</evidence>
<reference evidence="2 3" key="1">
    <citation type="submission" date="2010-07" db="EMBL/GenBank/DDBJ databases">
        <authorList>
            <person name="Sid Ahmed O."/>
        </authorList>
    </citation>
    <scope>NUCLEOTIDE SEQUENCE [LARGE SCALE GENOMIC DNA]</scope>
    <source>
        <strain evidence="2 3">TX4248</strain>
    </source>
</reference>
<name>A0A125W331_ENTFL</name>
<dbReference type="HOGENOM" id="CLU_1975136_0_0_9"/>
<dbReference type="RefSeq" id="WP_002402532.1">
    <property type="nucleotide sequence ID" value="NZ_GL454483.1"/>
</dbReference>
<proteinExistence type="predicted"/>
<dbReference type="Proteomes" id="UP000004846">
    <property type="component" value="Unassembled WGS sequence"/>
</dbReference>